<dbReference type="GeneID" id="89940434"/>
<dbReference type="Pfam" id="PF17107">
    <property type="entry name" value="SesA"/>
    <property type="match status" value="1"/>
</dbReference>
<feature type="domain" description="NACHT-NTPase and P-loop NTPases N-terminal" evidence="2">
    <location>
        <begin position="18"/>
        <end position="137"/>
    </location>
</feature>
<proteinExistence type="predicted"/>
<dbReference type="Proteomes" id="UP001302812">
    <property type="component" value="Unassembled WGS sequence"/>
</dbReference>
<feature type="compositionally biased region" description="Polar residues" evidence="1">
    <location>
        <begin position="172"/>
        <end position="185"/>
    </location>
</feature>
<protein>
    <recommendedName>
        <fullName evidence="2">NACHT-NTPase and P-loop NTPases N-terminal domain-containing protein</fullName>
    </recommendedName>
</protein>
<sequence length="224" mass="24344">MPGPGATQALMAIRGAKSTLQNTNNVYADLDDASKDLPNAFHEVAKVIPLVERTLGTIETYIQSRSRKTKEETREDQDAYQQIAKLAKQCDERAARLQTIFGKVIPPDGTPVQERYRSAAGKGGRVELLMKGILEDVIALAKEPFVGPDEAECLRAALKEIMELEPSLPENTGSHVFNNHGSGPQSIHLGTGDQNINTGPAPQFNGQFMAPFHLGGFGFSNLEM</sequence>
<gene>
    <name evidence="3" type="ORF">N656DRAFT_785128</name>
</gene>
<name>A0AAN6QG71_9PEZI</name>
<dbReference type="AlphaFoldDB" id="A0AAN6QG71"/>
<keyword evidence="4" id="KW-1185">Reference proteome</keyword>
<reference evidence="3" key="2">
    <citation type="submission" date="2023-05" db="EMBL/GenBank/DDBJ databases">
        <authorList>
            <consortium name="Lawrence Berkeley National Laboratory"/>
            <person name="Steindorff A."/>
            <person name="Hensen N."/>
            <person name="Bonometti L."/>
            <person name="Westerberg I."/>
            <person name="Brannstrom I.O."/>
            <person name="Guillou S."/>
            <person name="Cros-Aarteil S."/>
            <person name="Calhoun S."/>
            <person name="Haridas S."/>
            <person name="Kuo A."/>
            <person name="Mondo S."/>
            <person name="Pangilinan J."/>
            <person name="Riley R."/>
            <person name="Labutti K."/>
            <person name="Andreopoulos B."/>
            <person name="Lipzen A."/>
            <person name="Chen C."/>
            <person name="Yanf M."/>
            <person name="Daum C."/>
            <person name="Ng V."/>
            <person name="Clum A."/>
            <person name="Ohm R."/>
            <person name="Martin F."/>
            <person name="Silar P."/>
            <person name="Natvig D."/>
            <person name="Lalanne C."/>
            <person name="Gautier V."/>
            <person name="Ament-Velasquez S.L."/>
            <person name="Kruys A."/>
            <person name="Hutchinson M.I."/>
            <person name="Powell A.J."/>
            <person name="Barry K."/>
            <person name="Miller A.N."/>
            <person name="Grigoriev I.V."/>
            <person name="Debuchy R."/>
            <person name="Gladieux P."/>
            <person name="Thoren M.H."/>
            <person name="Johannesson H."/>
        </authorList>
    </citation>
    <scope>NUCLEOTIDE SEQUENCE</scope>
    <source>
        <strain evidence="3">CBS 508.74</strain>
    </source>
</reference>
<organism evidence="3 4">
    <name type="scientific">Canariomyces notabilis</name>
    <dbReference type="NCBI Taxonomy" id="2074819"/>
    <lineage>
        <taxon>Eukaryota</taxon>
        <taxon>Fungi</taxon>
        <taxon>Dikarya</taxon>
        <taxon>Ascomycota</taxon>
        <taxon>Pezizomycotina</taxon>
        <taxon>Sordariomycetes</taxon>
        <taxon>Sordariomycetidae</taxon>
        <taxon>Sordariales</taxon>
        <taxon>Chaetomiaceae</taxon>
        <taxon>Canariomyces</taxon>
    </lineage>
</organism>
<reference evidence="3" key="1">
    <citation type="journal article" date="2023" name="Mol. Phylogenet. Evol.">
        <title>Genome-scale phylogeny and comparative genomics of the fungal order Sordariales.</title>
        <authorList>
            <person name="Hensen N."/>
            <person name="Bonometti L."/>
            <person name="Westerberg I."/>
            <person name="Brannstrom I.O."/>
            <person name="Guillou S."/>
            <person name="Cros-Aarteil S."/>
            <person name="Calhoun S."/>
            <person name="Haridas S."/>
            <person name="Kuo A."/>
            <person name="Mondo S."/>
            <person name="Pangilinan J."/>
            <person name="Riley R."/>
            <person name="LaButti K."/>
            <person name="Andreopoulos B."/>
            <person name="Lipzen A."/>
            <person name="Chen C."/>
            <person name="Yan M."/>
            <person name="Daum C."/>
            <person name="Ng V."/>
            <person name="Clum A."/>
            <person name="Steindorff A."/>
            <person name="Ohm R.A."/>
            <person name="Martin F."/>
            <person name="Silar P."/>
            <person name="Natvig D.O."/>
            <person name="Lalanne C."/>
            <person name="Gautier V."/>
            <person name="Ament-Velasquez S.L."/>
            <person name="Kruys A."/>
            <person name="Hutchinson M.I."/>
            <person name="Powell A.J."/>
            <person name="Barry K."/>
            <person name="Miller A.N."/>
            <person name="Grigoriev I.V."/>
            <person name="Debuchy R."/>
            <person name="Gladieux P."/>
            <person name="Hiltunen Thoren M."/>
            <person name="Johannesson H."/>
        </authorList>
    </citation>
    <scope>NUCLEOTIDE SEQUENCE</scope>
    <source>
        <strain evidence="3">CBS 508.74</strain>
    </source>
</reference>
<evidence type="ECO:0000313" key="4">
    <source>
        <dbReference type="Proteomes" id="UP001302812"/>
    </source>
</evidence>
<dbReference type="EMBL" id="MU853371">
    <property type="protein sequence ID" value="KAK4107645.1"/>
    <property type="molecule type" value="Genomic_DNA"/>
</dbReference>
<evidence type="ECO:0000313" key="3">
    <source>
        <dbReference type="EMBL" id="KAK4107645.1"/>
    </source>
</evidence>
<comment type="caution">
    <text evidence="3">The sequence shown here is derived from an EMBL/GenBank/DDBJ whole genome shotgun (WGS) entry which is preliminary data.</text>
</comment>
<dbReference type="RefSeq" id="XP_064665215.1">
    <property type="nucleotide sequence ID" value="XM_064816309.1"/>
</dbReference>
<accession>A0AAN6QG71</accession>
<evidence type="ECO:0000256" key="1">
    <source>
        <dbReference type="SAM" id="MobiDB-lite"/>
    </source>
</evidence>
<feature type="region of interest" description="Disordered" evidence="1">
    <location>
        <begin position="172"/>
        <end position="192"/>
    </location>
</feature>
<dbReference type="InterPro" id="IPR031352">
    <property type="entry name" value="SesA"/>
</dbReference>
<evidence type="ECO:0000259" key="2">
    <source>
        <dbReference type="Pfam" id="PF17107"/>
    </source>
</evidence>